<evidence type="ECO:0000256" key="5">
    <source>
        <dbReference type="ARBA" id="ARBA00023136"/>
    </source>
</evidence>
<keyword evidence="3 6" id="KW-0812">Transmembrane</keyword>
<dbReference type="PANTHER" id="PTHR30086:SF20">
    <property type="entry name" value="ARGININE EXPORTER PROTEIN ARGO-RELATED"/>
    <property type="match status" value="1"/>
</dbReference>
<evidence type="ECO:0000256" key="6">
    <source>
        <dbReference type="SAM" id="Phobius"/>
    </source>
</evidence>
<evidence type="ECO:0000256" key="2">
    <source>
        <dbReference type="ARBA" id="ARBA00022475"/>
    </source>
</evidence>
<evidence type="ECO:0000256" key="1">
    <source>
        <dbReference type="ARBA" id="ARBA00004651"/>
    </source>
</evidence>
<reference evidence="7 8" key="1">
    <citation type="submission" date="2017-07" db="EMBL/GenBank/DDBJ databases">
        <title>Phylogenetic study on the rhizospheric bacterium Ochrobactrum sp. A44.</title>
        <authorList>
            <person name="Krzyzanowska D.M."/>
            <person name="Ossowicki A."/>
            <person name="Rajewska M."/>
            <person name="Maciag T."/>
            <person name="Kaczynski Z."/>
            <person name="Czerwicka M."/>
            <person name="Jafra S."/>
        </authorList>
    </citation>
    <scope>NUCLEOTIDE SEQUENCE [LARGE SCALE GENOMIC DNA]</scope>
    <source>
        <strain evidence="7 8">PR17</strain>
    </source>
</reference>
<dbReference type="EMBL" id="NNRK01000012">
    <property type="protein sequence ID" value="OYR18405.1"/>
    <property type="molecule type" value="Genomic_DNA"/>
</dbReference>
<dbReference type="PANTHER" id="PTHR30086">
    <property type="entry name" value="ARGININE EXPORTER PROTEIN ARGO"/>
    <property type="match status" value="1"/>
</dbReference>
<proteinExistence type="predicted"/>
<evidence type="ECO:0000256" key="4">
    <source>
        <dbReference type="ARBA" id="ARBA00022989"/>
    </source>
</evidence>
<evidence type="ECO:0000256" key="3">
    <source>
        <dbReference type="ARBA" id="ARBA00022692"/>
    </source>
</evidence>
<sequence>MDLTSLAVFAGILMVAAGTPGPNIGALVARVISRGHKGVFPFMLGLWIGDAVWLSLAVWGLSTLAQNFHTVFLVLKYGGLVYLAYLAWKMWFAPVGDLVSEEIIPRRNEAGGLFLSALAITLGNPKIMVFYIAILPTVIDLTAVSILGWGELLLVMFMVLAVVYNAWVLLAVQARRFLRTPRMVKIANRTCAGMMAGVAVAIATR</sequence>
<dbReference type="InterPro" id="IPR001123">
    <property type="entry name" value="LeuE-type"/>
</dbReference>
<comment type="caution">
    <text evidence="7">The sequence shown here is derived from an EMBL/GenBank/DDBJ whole genome shotgun (WGS) entry which is preliminary data.</text>
</comment>
<organism evidence="7 8">
    <name type="scientific">Brucella rhizosphaerae</name>
    <dbReference type="NCBI Taxonomy" id="571254"/>
    <lineage>
        <taxon>Bacteria</taxon>
        <taxon>Pseudomonadati</taxon>
        <taxon>Pseudomonadota</taxon>
        <taxon>Alphaproteobacteria</taxon>
        <taxon>Hyphomicrobiales</taxon>
        <taxon>Brucellaceae</taxon>
        <taxon>Brucella/Ochrobactrum group</taxon>
        <taxon>Brucella</taxon>
    </lineage>
</organism>
<dbReference type="AlphaFoldDB" id="A0A256FU48"/>
<feature type="transmembrane region" description="Helical" evidence="6">
    <location>
        <begin position="68"/>
        <end position="88"/>
    </location>
</feature>
<keyword evidence="8" id="KW-1185">Reference proteome</keyword>
<dbReference type="GO" id="GO:0005886">
    <property type="term" value="C:plasma membrane"/>
    <property type="evidence" value="ECO:0007669"/>
    <property type="project" value="UniProtKB-SubCell"/>
</dbReference>
<evidence type="ECO:0000313" key="8">
    <source>
        <dbReference type="Proteomes" id="UP000216345"/>
    </source>
</evidence>
<dbReference type="GO" id="GO:0015171">
    <property type="term" value="F:amino acid transmembrane transporter activity"/>
    <property type="evidence" value="ECO:0007669"/>
    <property type="project" value="TreeGrafter"/>
</dbReference>
<keyword evidence="2" id="KW-1003">Cell membrane</keyword>
<gene>
    <name evidence="7" type="ORF">CEV32_3223</name>
</gene>
<keyword evidence="4 6" id="KW-1133">Transmembrane helix</keyword>
<feature type="transmembrane region" description="Helical" evidence="6">
    <location>
        <begin position="40"/>
        <end position="62"/>
    </location>
</feature>
<dbReference type="OrthoDB" id="9804822at2"/>
<evidence type="ECO:0000313" key="7">
    <source>
        <dbReference type="EMBL" id="OYR18405.1"/>
    </source>
</evidence>
<comment type="subcellular location">
    <subcellularLocation>
        <location evidence="1">Cell membrane</location>
        <topology evidence="1">Multi-pass membrane protein</topology>
    </subcellularLocation>
</comment>
<dbReference type="Pfam" id="PF01810">
    <property type="entry name" value="LysE"/>
    <property type="match status" value="1"/>
</dbReference>
<accession>A0A256FU48</accession>
<feature type="transmembrane region" description="Helical" evidence="6">
    <location>
        <begin position="153"/>
        <end position="174"/>
    </location>
</feature>
<name>A0A256FU48_9HYPH</name>
<dbReference type="RefSeq" id="WP_094573636.1">
    <property type="nucleotide sequence ID" value="NZ_JBHEEL010000010.1"/>
</dbReference>
<protein>
    <submittedName>
        <fullName evidence="7">LysE type translocator family protein</fullName>
    </submittedName>
</protein>
<feature type="transmembrane region" description="Helical" evidence="6">
    <location>
        <begin position="6"/>
        <end position="28"/>
    </location>
</feature>
<keyword evidence="5 6" id="KW-0472">Membrane</keyword>
<dbReference type="Proteomes" id="UP000216345">
    <property type="component" value="Unassembled WGS sequence"/>
</dbReference>